<feature type="region of interest" description="Disordered" evidence="1">
    <location>
        <begin position="1"/>
        <end position="24"/>
    </location>
</feature>
<feature type="compositionally biased region" description="Basic residues" evidence="1">
    <location>
        <begin position="1"/>
        <end position="11"/>
    </location>
</feature>
<feature type="region of interest" description="Disordered" evidence="1">
    <location>
        <begin position="87"/>
        <end position="179"/>
    </location>
</feature>
<accession>A0A8T0V8J2</accession>
<evidence type="ECO:0000313" key="3">
    <source>
        <dbReference type="Proteomes" id="UP000823388"/>
    </source>
</evidence>
<protein>
    <submittedName>
        <fullName evidence="2">Uncharacterized protein</fullName>
    </submittedName>
</protein>
<name>A0A8T0V8J2_PANVG</name>
<sequence length="208" mass="21832">MEGRKKRRITHSWRSAGRREPIPHRPIFPVMRTLQQQSWAEGSGAGAKAARGAVLPCASPFVPSLPTHTLSLPPSLSCAGRIRGEQAESRQQELGLAAGEAPRRAGGGGRLVGALPIPLRSPGGGAEDSRRRARPAAEGGCELQAPAGRAAEAGGRRRPAHAGVASASGREERAAERRGSLSRWPLVAGSTATIFLMTWHDVVPPFGA</sequence>
<gene>
    <name evidence="2" type="ORF">PVAP13_3KG378554</name>
</gene>
<reference evidence="2" key="1">
    <citation type="submission" date="2020-05" db="EMBL/GenBank/DDBJ databases">
        <title>WGS assembly of Panicum virgatum.</title>
        <authorList>
            <person name="Lovell J.T."/>
            <person name="Jenkins J."/>
            <person name="Shu S."/>
            <person name="Juenger T.E."/>
            <person name="Schmutz J."/>
        </authorList>
    </citation>
    <scope>NUCLEOTIDE SEQUENCE</scope>
    <source>
        <strain evidence="2">AP13</strain>
    </source>
</reference>
<organism evidence="2 3">
    <name type="scientific">Panicum virgatum</name>
    <name type="common">Blackwell switchgrass</name>
    <dbReference type="NCBI Taxonomy" id="38727"/>
    <lineage>
        <taxon>Eukaryota</taxon>
        <taxon>Viridiplantae</taxon>
        <taxon>Streptophyta</taxon>
        <taxon>Embryophyta</taxon>
        <taxon>Tracheophyta</taxon>
        <taxon>Spermatophyta</taxon>
        <taxon>Magnoliopsida</taxon>
        <taxon>Liliopsida</taxon>
        <taxon>Poales</taxon>
        <taxon>Poaceae</taxon>
        <taxon>PACMAD clade</taxon>
        <taxon>Panicoideae</taxon>
        <taxon>Panicodae</taxon>
        <taxon>Paniceae</taxon>
        <taxon>Panicinae</taxon>
        <taxon>Panicum</taxon>
        <taxon>Panicum sect. Hiantes</taxon>
    </lineage>
</organism>
<dbReference type="AlphaFoldDB" id="A0A8T0V8J2"/>
<comment type="caution">
    <text evidence="2">The sequence shown here is derived from an EMBL/GenBank/DDBJ whole genome shotgun (WGS) entry which is preliminary data.</text>
</comment>
<feature type="compositionally biased region" description="Basic and acidic residues" evidence="1">
    <location>
        <begin position="169"/>
        <end position="179"/>
    </location>
</feature>
<evidence type="ECO:0000256" key="1">
    <source>
        <dbReference type="SAM" id="MobiDB-lite"/>
    </source>
</evidence>
<evidence type="ECO:0000313" key="2">
    <source>
        <dbReference type="EMBL" id="KAG2628299.1"/>
    </source>
</evidence>
<dbReference type="Proteomes" id="UP000823388">
    <property type="component" value="Chromosome 3K"/>
</dbReference>
<proteinExistence type="predicted"/>
<dbReference type="EMBL" id="CM029041">
    <property type="protein sequence ID" value="KAG2628299.1"/>
    <property type="molecule type" value="Genomic_DNA"/>
</dbReference>
<keyword evidence="3" id="KW-1185">Reference proteome</keyword>